<evidence type="ECO:0000256" key="7">
    <source>
        <dbReference type="ARBA" id="ARBA00022833"/>
    </source>
</evidence>
<evidence type="ECO:0000256" key="9">
    <source>
        <dbReference type="ARBA" id="ARBA00023136"/>
    </source>
</evidence>
<dbReference type="GO" id="GO:0016020">
    <property type="term" value="C:membrane"/>
    <property type="evidence" value="ECO:0007669"/>
    <property type="project" value="UniProtKB-SubCell"/>
</dbReference>
<dbReference type="PANTHER" id="PTHR46913:SF1">
    <property type="entry name" value="RING-H2 FINGER PROTEIN ATL16"/>
    <property type="match status" value="1"/>
</dbReference>
<keyword evidence="5" id="KW-0479">Metal-binding</keyword>
<dbReference type="SMART" id="SM00184">
    <property type="entry name" value="RING"/>
    <property type="match status" value="1"/>
</dbReference>
<evidence type="ECO:0000313" key="16">
    <source>
        <dbReference type="Proteomes" id="UP000785679"/>
    </source>
</evidence>
<evidence type="ECO:0000256" key="12">
    <source>
        <dbReference type="SAM" id="Phobius"/>
    </source>
</evidence>
<keyword evidence="4 12" id="KW-0812">Transmembrane</keyword>
<dbReference type="InterPro" id="IPR044600">
    <property type="entry name" value="ATL1/ATL16-like"/>
</dbReference>
<keyword evidence="16" id="KW-1185">Reference proteome</keyword>
<dbReference type="AlphaFoldDB" id="A0A8J8P1E7"/>
<keyword evidence="9 12" id="KW-0472">Membrane</keyword>
<evidence type="ECO:0000256" key="11">
    <source>
        <dbReference type="SAM" id="MobiDB-lite"/>
    </source>
</evidence>
<dbReference type="SUPFAM" id="SSF57850">
    <property type="entry name" value="RING/U-box"/>
    <property type="match status" value="1"/>
</dbReference>
<evidence type="ECO:0000256" key="2">
    <source>
        <dbReference type="ARBA" id="ARBA00004906"/>
    </source>
</evidence>
<feature type="domain" description="RING-type" evidence="14">
    <location>
        <begin position="470"/>
        <end position="518"/>
    </location>
</feature>
<evidence type="ECO:0000259" key="14">
    <source>
        <dbReference type="PROSITE" id="PS50089"/>
    </source>
</evidence>
<dbReference type="GO" id="GO:0016567">
    <property type="term" value="P:protein ubiquitination"/>
    <property type="evidence" value="ECO:0007669"/>
    <property type="project" value="InterPro"/>
</dbReference>
<reference evidence="15" key="1">
    <citation type="submission" date="2019-06" db="EMBL/GenBank/DDBJ databases">
        <authorList>
            <person name="Zheng W."/>
        </authorList>
    </citation>
    <scope>NUCLEOTIDE SEQUENCE</scope>
    <source>
        <strain evidence="15">QDHG01</strain>
    </source>
</reference>
<dbReference type="Gene3D" id="3.30.40.10">
    <property type="entry name" value="Zinc/RING finger domain, C3HC4 (zinc finger)"/>
    <property type="match status" value="1"/>
</dbReference>
<name>A0A8J8P1E7_HALGN</name>
<keyword evidence="13" id="KW-0732">Signal</keyword>
<organism evidence="15 16">
    <name type="scientific">Halteria grandinella</name>
    <dbReference type="NCBI Taxonomy" id="5974"/>
    <lineage>
        <taxon>Eukaryota</taxon>
        <taxon>Sar</taxon>
        <taxon>Alveolata</taxon>
        <taxon>Ciliophora</taxon>
        <taxon>Intramacronucleata</taxon>
        <taxon>Spirotrichea</taxon>
        <taxon>Stichotrichia</taxon>
        <taxon>Sporadotrichida</taxon>
        <taxon>Halteriidae</taxon>
        <taxon>Halteria</taxon>
    </lineage>
</organism>
<evidence type="ECO:0000256" key="4">
    <source>
        <dbReference type="ARBA" id="ARBA00022692"/>
    </source>
</evidence>
<keyword evidence="3" id="KW-0808">Transferase</keyword>
<dbReference type="OrthoDB" id="302668at2759"/>
<comment type="subcellular location">
    <subcellularLocation>
        <location evidence="1">Membrane</location>
        <topology evidence="1">Single-pass membrane protein</topology>
    </subcellularLocation>
</comment>
<feature type="region of interest" description="Disordered" evidence="11">
    <location>
        <begin position="624"/>
        <end position="673"/>
    </location>
</feature>
<dbReference type="Pfam" id="PF13639">
    <property type="entry name" value="zf-RING_2"/>
    <property type="match status" value="1"/>
</dbReference>
<keyword evidence="8 12" id="KW-1133">Transmembrane helix</keyword>
<sequence length="673" mass="76429">MTRGIFKGNFKKLALFVACATLPIYGNASDSKLDYFERKKVASKILDSQCFYTSRQNDFNVKSSLIPINEPQKLYDERCTDIFDLLKIKSIILDSDDSCQAAARAILEPFSIYGFSESFYYSEETNECISILQDLPMYNGNNFTDFKASLLKSSSEYNVNHRNLEPKPAAAQSQVYFDCRTLLDCFNCTSTLGYCQWSKDLNRCNFLNKLNTSVESTWPYLFDNCTDQESICKTNVLSESQLISSNQTYGIIAGQKYYFTIGQVMDQVGTPSTIGIPQAYMCNWTLSIDPAYKYSMSISRYRSIQNEWLMMRLLSDRSEVILTETFLGAGLGQTISFRVLYPKLIQIYARNLWQTPNSTFLISIEADAPSESSVTVFGVVSLILFVLMMTFVCICVGAVIRLCIRKRQLSQQVVQNQVRNLSQHFRANSVRPMDAAQVQQENEQRINQLIELIKEKSYDKRIDEFMQLECVICFEEFQKGVPVRQIPICHHIFHSKCIDSWFRAKNSSDFVHKCPLCNTEVTLAAVKEALKKNNTDKKSKQPGDAAFQMGLNKQARPSNMDAANHRIGLIDYDTSANNNNNHSTMMMLRGNGNEGPGENPEHMVRSISNSFSPAQRELSLITDSNHNASSQQSPPQQVRGSRRSTVVSQQPRRSEQPIANGNMPRLDDIEEIL</sequence>
<feature type="compositionally biased region" description="Polar residues" evidence="11">
    <location>
        <begin position="624"/>
        <end position="651"/>
    </location>
</feature>
<dbReference type="EMBL" id="RRYP01001943">
    <property type="protein sequence ID" value="TNV85302.1"/>
    <property type="molecule type" value="Genomic_DNA"/>
</dbReference>
<evidence type="ECO:0000256" key="13">
    <source>
        <dbReference type="SAM" id="SignalP"/>
    </source>
</evidence>
<comment type="caution">
    <text evidence="15">The sequence shown here is derived from an EMBL/GenBank/DDBJ whole genome shotgun (WGS) entry which is preliminary data.</text>
</comment>
<evidence type="ECO:0000256" key="1">
    <source>
        <dbReference type="ARBA" id="ARBA00004167"/>
    </source>
</evidence>
<evidence type="ECO:0000256" key="6">
    <source>
        <dbReference type="ARBA" id="ARBA00022771"/>
    </source>
</evidence>
<dbReference type="GO" id="GO:0008270">
    <property type="term" value="F:zinc ion binding"/>
    <property type="evidence" value="ECO:0007669"/>
    <property type="project" value="UniProtKB-KW"/>
</dbReference>
<keyword evidence="6 10" id="KW-0863">Zinc-finger</keyword>
<feature type="signal peptide" evidence="13">
    <location>
        <begin position="1"/>
        <end position="28"/>
    </location>
</feature>
<dbReference type="InterPro" id="IPR013083">
    <property type="entry name" value="Znf_RING/FYVE/PHD"/>
</dbReference>
<dbReference type="PANTHER" id="PTHR46913">
    <property type="entry name" value="RING-H2 FINGER PROTEIN ATL16"/>
    <property type="match status" value="1"/>
</dbReference>
<dbReference type="GO" id="GO:0016740">
    <property type="term" value="F:transferase activity"/>
    <property type="evidence" value="ECO:0007669"/>
    <property type="project" value="UniProtKB-KW"/>
</dbReference>
<evidence type="ECO:0000313" key="15">
    <source>
        <dbReference type="EMBL" id="TNV85302.1"/>
    </source>
</evidence>
<proteinExistence type="predicted"/>
<gene>
    <name evidence="15" type="ORF">FGO68_gene9949</name>
</gene>
<dbReference type="PROSITE" id="PS50089">
    <property type="entry name" value="ZF_RING_2"/>
    <property type="match status" value="1"/>
</dbReference>
<evidence type="ECO:0000256" key="3">
    <source>
        <dbReference type="ARBA" id="ARBA00022679"/>
    </source>
</evidence>
<feature type="chain" id="PRO_5035280456" description="RING-type domain-containing protein" evidence="13">
    <location>
        <begin position="29"/>
        <end position="673"/>
    </location>
</feature>
<evidence type="ECO:0000256" key="10">
    <source>
        <dbReference type="PROSITE-ProRule" id="PRU00175"/>
    </source>
</evidence>
<dbReference type="InterPro" id="IPR001841">
    <property type="entry name" value="Znf_RING"/>
</dbReference>
<dbReference type="CDD" id="cd16448">
    <property type="entry name" value="RING-H2"/>
    <property type="match status" value="1"/>
</dbReference>
<comment type="pathway">
    <text evidence="2">Protein modification; protein ubiquitination.</text>
</comment>
<feature type="transmembrane region" description="Helical" evidence="12">
    <location>
        <begin position="376"/>
        <end position="400"/>
    </location>
</feature>
<accession>A0A8J8P1E7</accession>
<protein>
    <recommendedName>
        <fullName evidence="14">RING-type domain-containing protein</fullName>
    </recommendedName>
</protein>
<keyword evidence="7" id="KW-0862">Zinc</keyword>
<dbReference type="Proteomes" id="UP000785679">
    <property type="component" value="Unassembled WGS sequence"/>
</dbReference>
<evidence type="ECO:0000256" key="5">
    <source>
        <dbReference type="ARBA" id="ARBA00022723"/>
    </source>
</evidence>
<evidence type="ECO:0000256" key="8">
    <source>
        <dbReference type="ARBA" id="ARBA00022989"/>
    </source>
</evidence>